<dbReference type="Pfam" id="PF06812">
    <property type="entry name" value="ImpA_N"/>
    <property type="match status" value="1"/>
</dbReference>
<accession>A0A0H3ELM0</accession>
<dbReference type="InterPro" id="IPR017739">
    <property type="entry name" value="T6SS-assoc_VCA0119"/>
</dbReference>
<proteinExistence type="predicted"/>
<dbReference type="HOGENOM" id="CLU_026423_0_0_6"/>
<sequence length="545" mass="61118">MRKNTGKTPMSELLQKLTRSCFADRDALDVARTQAALWQTWLLPVTADTPVGEDSGYHDDFLRIRDEMNKLSGADTDLICQLAESLLLTQTKDVRIATYYIWARLHRDGERGLAEGLALLTGLVERFGTQLLPSRPASRKMALEWLAGEKMLDSLARYPEVAKEDFANIVAALNQLTVSFAAWPEDQHSPSLMPLINALESRLAQSGGMNAVVPQNSSSVPAPSSPVDAPQVQTITSGRDLLDQAKVLARYLNEQPQGWLSAHRLMKTLRWDTVHELPPDVDGKTRLAPPRTESRNQLKRLYAQQNWTELLEQADLMFSTGVSHFWLDIQWYLHQALAKAGAPWDRWTAVIRQDLTLLLERLPGLENLAWNDGTPFADEVTRNWIAQQVMMREDGAWLAGKAAVPTDDATNDVLALEPEALEMADSQGVEAALGWIQTRPGITTARQRLLLRLLIARVAEQYGKNEMALLLLEELDIATQGITLTQWEPELLFEVKARQLKLLRLRAHRYADKALLNRKMDALLGTLVAINPVRAAVLCDTQHKE</sequence>
<gene>
    <name evidence="2" type="ordered locus">NRG857_13850</name>
</gene>
<evidence type="ECO:0000313" key="3">
    <source>
        <dbReference type="Proteomes" id="UP000008614"/>
    </source>
</evidence>
<dbReference type="InterPro" id="IPR010657">
    <property type="entry name" value="ImpA_N"/>
</dbReference>
<name>A0A0H3ELM0_ECO8N</name>
<evidence type="ECO:0000313" key="2">
    <source>
        <dbReference type="EMBL" id="ADR28182.1"/>
    </source>
</evidence>
<dbReference type="Proteomes" id="UP000008614">
    <property type="component" value="Chromosome"/>
</dbReference>
<keyword evidence="3" id="KW-1185">Reference proteome</keyword>
<dbReference type="EMBL" id="CP001855">
    <property type="protein sequence ID" value="ADR28182.1"/>
    <property type="molecule type" value="Genomic_DNA"/>
</dbReference>
<feature type="domain" description="ImpA N-terminal" evidence="1">
    <location>
        <begin position="43"/>
        <end position="147"/>
    </location>
</feature>
<dbReference type="PATRIC" id="fig|685038.3.peg.2825"/>
<evidence type="ECO:0000259" key="1">
    <source>
        <dbReference type="Pfam" id="PF06812"/>
    </source>
</evidence>
<dbReference type="PANTHER" id="PTHR37024:SF5">
    <property type="entry name" value="IMPA N-TERMINAL DOMAIN-CONTAINING PROTEIN"/>
    <property type="match status" value="1"/>
</dbReference>
<dbReference type="NCBIfam" id="TIGR03362">
    <property type="entry name" value="VI_chp_7"/>
    <property type="match status" value="1"/>
</dbReference>
<dbReference type="KEGG" id="eln:NRG857_13850"/>
<dbReference type="Pfam" id="PF16989">
    <property type="entry name" value="T6SS_VasJ"/>
    <property type="match status" value="1"/>
</dbReference>
<organism evidence="2 3">
    <name type="scientific">Escherichia coli O83:H1 (strain NRG 857C / AIEC)</name>
    <dbReference type="NCBI Taxonomy" id="685038"/>
    <lineage>
        <taxon>Bacteria</taxon>
        <taxon>Pseudomonadati</taxon>
        <taxon>Pseudomonadota</taxon>
        <taxon>Gammaproteobacteria</taxon>
        <taxon>Enterobacterales</taxon>
        <taxon>Enterobacteriaceae</taxon>
        <taxon>Escherichia</taxon>
    </lineage>
</organism>
<protein>
    <recommendedName>
        <fullName evidence="1">ImpA N-terminal domain-containing protein</fullName>
    </recommendedName>
</protein>
<reference evidence="2 3" key="1">
    <citation type="journal article" date="2010" name="BMC Genomics">
        <title>Genome sequence of adherent-invasive Escherichia coli and comparative genomic analysis with other E. coli pathotypes.</title>
        <authorList>
            <person name="Nash J.H."/>
            <person name="Villegas A."/>
            <person name="Kropinski A.M."/>
            <person name="Aguilar-Valenzuela R."/>
            <person name="Konczy P."/>
            <person name="Mascarenhas M."/>
            <person name="Ziebell K."/>
            <person name="Torres A.G."/>
            <person name="Karmali M.A."/>
            <person name="Coombes B.K."/>
        </authorList>
    </citation>
    <scope>NUCLEOTIDE SEQUENCE [LARGE SCALE GENOMIC DNA]</scope>
    <source>
        <strain evidence="3">NRG 857C / AIEC</strain>
    </source>
</reference>
<dbReference type="AlphaFoldDB" id="A0A0H3ELM0"/>
<dbReference type="PANTHER" id="PTHR37024">
    <property type="entry name" value="TYPE VI SECRETION SYSTEM DUF2094 AND IMPA-RELATED DOMAIN PROTEIN"/>
    <property type="match status" value="1"/>
</dbReference>